<comment type="caution">
    <text evidence="10">The sequence shown here is derived from an EMBL/GenBank/DDBJ whole genome shotgun (WGS) entry which is preliminary data.</text>
</comment>
<proteinExistence type="inferred from homology"/>
<feature type="domain" description="Alpha-amylase C-terminal beta-sheet" evidence="9">
    <location>
        <begin position="121"/>
        <end position="176"/>
    </location>
</feature>
<dbReference type="Proteomes" id="UP000631114">
    <property type="component" value="Unassembled WGS sequence"/>
</dbReference>
<dbReference type="Pfam" id="PF07821">
    <property type="entry name" value="Alpha-amyl_C2"/>
    <property type="match status" value="1"/>
</dbReference>
<evidence type="ECO:0000256" key="7">
    <source>
        <dbReference type="ARBA" id="ARBA00023295"/>
    </source>
</evidence>
<dbReference type="OrthoDB" id="550577at2759"/>
<keyword evidence="6" id="KW-0119">Carbohydrate metabolism</keyword>
<evidence type="ECO:0000256" key="6">
    <source>
        <dbReference type="ARBA" id="ARBA00023277"/>
    </source>
</evidence>
<reference evidence="10 11" key="1">
    <citation type="submission" date="2020-10" db="EMBL/GenBank/DDBJ databases">
        <title>The Coptis chinensis genome and diversification of protoberbering-type alkaloids.</title>
        <authorList>
            <person name="Wang B."/>
            <person name="Shu S."/>
            <person name="Song C."/>
            <person name="Liu Y."/>
        </authorList>
    </citation>
    <scope>NUCLEOTIDE SEQUENCE [LARGE SCALE GENOMIC DNA]</scope>
    <source>
        <strain evidence="10">HL-2020</strain>
        <tissue evidence="10">Leaf</tissue>
    </source>
</reference>
<dbReference type="GO" id="GO:0005509">
    <property type="term" value="F:calcium ion binding"/>
    <property type="evidence" value="ECO:0007669"/>
    <property type="project" value="InterPro"/>
</dbReference>
<evidence type="ECO:0000256" key="4">
    <source>
        <dbReference type="ARBA" id="ARBA00012595"/>
    </source>
</evidence>
<dbReference type="AlphaFoldDB" id="A0A835GTX0"/>
<evidence type="ECO:0000256" key="2">
    <source>
        <dbReference type="ARBA" id="ARBA00001913"/>
    </source>
</evidence>
<dbReference type="GO" id="GO:0004556">
    <property type="term" value="F:alpha-amylase activity"/>
    <property type="evidence" value="ECO:0007669"/>
    <property type="project" value="UniProtKB-EC"/>
</dbReference>
<evidence type="ECO:0000313" key="10">
    <source>
        <dbReference type="EMBL" id="KAF9586969.1"/>
    </source>
</evidence>
<dbReference type="InterPro" id="IPR017853">
    <property type="entry name" value="GH"/>
</dbReference>
<dbReference type="InterPro" id="IPR012850">
    <property type="entry name" value="A-amylase_bs_C"/>
</dbReference>
<name>A0A835GTX0_9MAGN</name>
<dbReference type="SUPFAM" id="SSF51011">
    <property type="entry name" value="Glycosyl hydrolase domain"/>
    <property type="match status" value="1"/>
</dbReference>
<dbReference type="PANTHER" id="PTHR43447">
    <property type="entry name" value="ALPHA-AMYLASE"/>
    <property type="match status" value="1"/>
</dbReference>
<evidence type="ECO:0000259" key="9">
    <source>
        <dbReference type="SMART" id="SM00810"/>
    </source>
</evidence>
<sequence>GGKVTTFDFTTKGILQAAVTEELSRLKDSNGKAPGMIGLSPENSVTFINNHDTGSTQKKWPFPSDKVMQGYVYILTHPGIPSIRKAYSTTCVALTVTIMFYDHLFDWGLKEEIGKLTAIRSRNGIQPNSAVRIITSDADLYVAAIDEKIIAKIGSRHWISKCSVLAVLRSLVLREEENKLAAAQFVLGASLTSSQNDLQKLEIEDENNIQQKTKDAVISHYPGVEPPHCNDHDASSSVTNGVKPPSCNGHDASSSVTNGVKPPHCNGHDASSSVANGAKPQYYNGHAASYSVPNEVKPLHSNGCNAPQSMRRAVPPKPVVMGSYEPDNSKKLIPTISKNDKVPSSPRIKFNILKSSDSKELRPNGNGDNNGYAGYHIDTKEGKEMKKITKEMPSVTNVAHVNESLNALDPEPMPHANGKIAGSSVRPMKTEGSEGGAFALIVAQDRRPDCGVILRNACEKNLSFVSGSKRKLLDDECSKSVSPDVHQAAVEKIDGYAQENGVKKQER</sequence>
<dbReference type="GO" id="GO:0005975">
    <property type="term" value="P:carbohydrate metabolic process"/>
    <property type="evidence" value="ECO:0007669"/>
    <property type="project" value="InterPro"/>
</dbReference>
<dbReference type="InterPro" id="IPR013780">
    <property type="entry name" value="Glyco_hydro_b"/>
</dbReference>
<protein>
    <recommendedName>
        <fullName evidence="4">alpha-amylase</fullName>
        <ecNumber evidence="4">3.2.1.1</ecNumber>
    </recommendedName>
    <alternativeName>
        <fullName evidence="8">1,4-alpha-D-glucan glucanohydrolase</fullName>
    </alternativeName>
</protein>
<keyword evidence="5" id="KW-0378">Hydrolase</keyword>
<feature type="non-terminal residue" evidence="10">
    <location>
        <position position="1"/>
    </location>
</feature>
<accession>A0A835GTX0</accession>
<comment type="catalytic activity">
    <reaction evidence="1">
        <text>Endohydrolysis of (1-&gt;4)-alpha-D-glucosidic linkages in polysaccharides containing three or more (1-&gt;4)-alpha-linked D-glucose units.</text>
        <dbReference type="EC" id="3.2.1.1"/>
    </reaction>
</comment>
<keyword evidence="11" id="KW-1185">Reference proteome</keyword>
<dbReference type="SUPFAM" id="SSF51445">
    <property type="entry name" value="(Trans)glycosidases"/>
    <property type="match status" value="1"/>
</dbReference>
<comment type="similarity">
    <text evidence="3">Belongs to the glycosyl hydrolase 13 family.</text>
</comment>
<evidence type="ECO:0000256" key="5">
    <source>
        <dbReference type="ARBA" id="ARBA00022801"/>
    </source>
</evidence>
<evidence type="ECO:0000256" key="8">
    <source>
        <dbReference type="ARBA" id="ARBA00030238"/>
    </source>
</evidence>
<comment type="cofactor">
    <cofactor evidence="2">
        <name>Ca(2+)</name>
        <dbReference type="ChEBI" id="CHEBI:29108"/>
    </cofactor>
</comment>
<organism evidence="10 11">
    <name type="scientific">Coptis chinensis</name>
    <dbReference type="NCBI Taxonomy" id="261450"/>
    <lineage>
        <taxon>Eukaryota</taxon>
        <taxon>Viridiplantae</taxon>
        <taxon>Streptophyta</taxon>
        <taxon>Embryophyta</taxon>
        <taxon>Tracheophyta</taxon>
        <taxon>Spermatophyta</taxon>
        <taxon>Magnoliopsida</taxon>
        <taxon>Ranunculales</taxon>
        <taxon>Ranunculaceae</taxon>
        <taxon>Coptidoideae</taxon>
        <taxon>Coptis</taxon>
    </lineage>
</organism>
<dbReference type="SMART" id="SM00810">
    <property type="entry name" value="Alpha-amyl_C2"/>
    <property type="match status" value="1"/>
</dbReference>
<dbReference type="Gene3D" id="3.20.20.80">
    <property type="entry name" value="Glycosidases"/>
    <property type="match status" value="1"/>
</dbReference>
<dbReference type="EC" id="3.2.1.1" evidence="4"/>
<gene>
    <name evidence="10" type="ORF">IFM89_039841</name>
</gene>
<evidence type="ECO:0000256" key="3">
    <source>
        <dbReference type="ARBA" id="ARBA00008061"/>
    </source>
</evidence>
<dbReference type="EMBL" id="JADFTS010000061">
    <property type="protein sequence ID" value="KAF9586969.1"/>
    <property type="molecule type" value="Genomic_DNA"/>
</dbReference>
<keyword evidence="7" id="KW-0326">Glycosidase</keyword>
<dbReference type="Gene3D" id="2.60.40.1180">
    <property type="entry name" value="Golgi alpha-mannosidase II"/>
    <property type="match status" value="1"/>
</dbReference>
<evidence type="ECO:0000256" key="1">
    <source>
        <dbReference type="ARBA" id="ARBA00000548"/>
    </source>
</evidence>
<evidence type="ECO:0000313" key="11">
    <source>
        <dbReference type="Proteomes" id="UP000631114"/>
    </source>
</evidence>